<dbReference type="GO" id="GO:0004644">
    <property type="term" value="F:phosphoribosylglycinamide formyltransferase activity"/>
    <property type="evidence" value="ECO:0007669"/>
    <property type="project" value="UniProtKB-EC"/>
</dbReference>
<evidence type="ECO:0000256" key="1">
    <source>
        <dbReference type="ARBA" id="ARBA00005054"/>
    </source>
</evidence>
<dbReference type="InterPro" id="IPR036477">
    <property type="entry name" value="Formyl_transf_N_sf"/>
</dbReference>
<evidence type="ECO:0000313" key="10">
    <source>
        <dbReference type="EMBL" id="SVC49903.1"/>
    </source>
</evidence>
<keyword evidence="4" id="KW-0658">Purine biosynthesis</keyword>
<proteinExistence type="inferred from homology"/>
<dbReference type="GO" id="GO:0005829">
    <property type="term" value="C:cytosol"/>
    <property type="evidence" value="ECO:0007669"/>
    <property type="project" value="TreeGrafter"/>
</dbReference>
<dbReference type="PANTHER" id="PTHR43369">
    <property type="entry name" value="PHOSPHORIBOSYLGLYCINAMIDE FORMYLTRANSFERASE"/>
    <property type="match status" value="1"/>
</dbReference>
<dbReference type="UniPathway" id="UPA00074">
    <property type="reaction ID" value="UER00126"/>
</dbReference>
<dbReference type="AlphaFoldDB" id="A0A382MLP1"/>
<name>A0A382MLP1_9ZZZZ</name>
<protein>
    <recommendedName>
        <fullName evidence="2">phosphoribosylglycinamide formyltransferase 1</fullName>
        <ecNumber evidence="2">2.1.2.2</ecNumber>
    </recommendedName>
    <alternativeName>
        <fullName evidence="7">5'-phosphoribosylglycinamide transformylase</fullName>
    </alternativeName>
    <alternativeName>
        <fullName evidence="6">GAR transformylase</fullName>
    </alternativeName>
</protein>
<gene>
    <name evidence="10" type="ORF">METZ01_LOCUS302757</name>
</gene>
<dbReference type="FunFam" id="3.40.50.170:FF:000008">
    <property type="entry name" value="Phosphoribosylglycinamide formyltransferase"/>
    <property type="match status" value="1"/>
</dbReference>
<comment type="pathway">
    <text evidence="1">Purine metabolism; IMP biosynthesis via de novo pathway; N(2)-formyl-N(1)-(5-phospho-D-ribosyl)glycinamide from N(1)-(5-phospho-D-ribosyl)glycinamide (10-formyl THF route): step 1/1.</text>
</comment>
<dbReference type="PROSITE" id="PS00373">
    <property type="entry name" value="GART"/>
    <property type="match status" value="1"/>
</dbReference>
<dbReference type="PANTHER" id="PTHR43369:SF2">
    <property type="entry name" value="PHOSPHORIBOSYLGLYCINAMIDE FORMYLTRANSFERASE"/>
    <property type="match status" value="1"/>
</dbReference>
<evidence type="ECO:0000259" key="9">
    <source>
        <dbReference type="Pfam" id="PF00551"/>
    </source>
</evidence>
<evidence type="ECO:0000256" key="8">
    <source>
        <dbReference type="ARBA" id="ARBA00047664"/>
    </source>
</evidence>
<evidence type="ECO:0000256" key="7">
    <source>
        <dbReference type="ARBA" id="ARBA00041682"/>
    </source>
</evidence>
<accession>A0A382MLP1</accession>
<evidence type="ECO:0000256" key="3">
    <source>
        <dbReference type="ARBA" id="ARBA00022679"/>
    </source>
</evidence>
<evidence type="ECO:0000256" key="6">
    <source>
        <dbReference type="ARBA" id="ARBA00041324"/>
    </source>
</evidence>
<dbReference type="InterPro" id="IPR001555">
    <property type="entry name" value="GART_AS"/>
</dbReference>
<comment type="similarity">
    <text evidence="5">Belongs to the GART family.</text>
</comment>
<dbReference type="InterPro" id="IPR004607">
    <property type="entry name" value="GART"/>
</dbReference>
<comment type="catalytic activity">
    <reaction evidence="8">
        <text>N(1)-(5-phospho-beta-D-ribosyl)glycinamide + (6R)-10-formyltetrahydrofolate = N(2)-formyl-N(1)-(5-phospho-beta-D-ribosyl)glycinamide + (6S)-5,6,7,8-tetrahydrofolate + H(+)</text>
        <dbReference type="Rhea" id="RHEA:15053"/>
        <dbReference type="ChEBI" id="CHEBI:15378"/>
        <dbReference type="ChEBI" id="CHEBI:57453"/>
        <dbReference type="ChEBI" id="CHEBI:143788"/>
        <dbReference type="ChEBI" id="CHEBI:147286"/>
        <dbReference type="ChEBI" id="CHEBI:195366"/>
        <dbReference type="EC" id="2.1.2.2"/>
    </reaction>
</comment>
<dbReference type="Pfam" id="PF00551">
    <property type="entry name" value="Formyl_trans_N"/>
    <property type="match status" value="1"/>
</dbReference>
<evidence type="ECO:0000256" key="4">
    <source>
        <dbReference type="ARBA" id="ARBA00022755"/>
    </source>
</evidence>
<dbReference type="EMBL" id="UINC01094562">
    <property type="protein sequence ID" value="SVC49903.1"/>
    <property type="molecule type" value="Genomic_DNA"/>
</dbReference>
<organism evidence="10">
    <name type="scientific">marine metagenome</name>
    <dbReference type="NCBI Taxonomy" id="408172"/>
    <lineage>
        <taxon>unclassified sequences</taxon>
        <taxon>metagenomes</taxon>
        <taxon>ecological metagenomes</taxon>
    </lineage>
</organism>
<dbReference type="HAMAP" id="MF_01930">
    <property type="entry name" value="PurN"/>
    <property type="match status" value="1"/>
</dbReference>
<dbReference type="EC" id="2.1.2.2" evidence="2"/>
<sequence>MKIAILASGSGSNLQTLIDQLHLDTNSDVEIAAVISDRPKAYALIRAKKVGIPTYVVQLKHFPNRNAFDAEISGIIETHEVGLILLAGYMKIFQPSFVRKYRYKLINIHPSLLPAFPGAHAVSDTLDYHTKISGVTVHFVDEGVDTGPIIAQVPVPVFDDDNESSLHQRIQAEEHKIYPQVVKWFAANLIHVDNRKVIIKPE</sequence>
<reference evidence="10" key="1">
    <citation type="submission" date="2018-05" db="EMBL/GenBank/DDBJ databases">
        <authorList>
            <person name="Lanie J.A."/>
            <person name="Ng W.-L."/>
            <person name="Kazmierczak K.M."/>
            <person name="Andrzejewski T.M."/>
            <person name="Davidsen T.M."/>
            <person name="Wayne K.J."/>
            <person name="Tettelin H."/>
            <person name="Glass J.I."/>
            <person name="Rusch D."/>
            <person name="Podicherti R."/>
            <person name="Tsui H.-C.T."/>
            <person name="Winkler M.E."/>
        </authorList>
    </citation>
    <scope>NUCLEOTIDE SEQUENCE</scope>
</reference>
<evidence type="ECO:0000256" key="5">
    <source>
        <dbReference type="ARBA" id="ARBA00038440"/>
    </source>
</evidence>
<feature type="domain" description="Formyl transferase N-terminal" evidence="9">
    <location>
        <begin position="1"/>
        <end position="182"/>
    </location>
</feature>
<dbReference type="Gene3D" id="3.40.50.170">
    <property type="entry name" value="Formyl transferase, N-terminal domain"/>
    <property type="match status" value="1"/>
</dbReference>
<keyword evidence="3" id="KW-0808">Transferase</keyword>
<dbReference type="CDD" id="cd08645">
    <property type="entry name" value="FMT_core_GART"/>
    <property type="match status" value="1"/>
</dbReference>
<dbReference type="NCBIfam" id="TIGR00639">
    <property type="entry name" value="PurN"/>
    <property type="match status" value="1"/>
</dbReference>
<dbReference type="GO" id="GO:0006189">
    <property type="term" value="P:'de novo' IMP biosynthetic process"/>
    <property type="evidence" value="ECO:0007669"/>
    <property type="project" value="UniProtKB-UniPathway"/>
</dbReference>
<dbReference type="SUPFAM" id="SSF53328">
    <property type="entry name" value="Formyltransferase"/>
    <property type="match status" value="1"/>
</dbReference>
<dbReference type="InterPro" id="IPR002376">
    <property type="entry name" value="Formyl_transf_N"/>
</dbReference>
<evidence type="ECO:0000256" key="2">
    <source>
        <dbReference type="ARBA" id="ARBA00012254"/>
    </source>
</evidence>